<accession>A0AB73TXP3</accession>
<organism evidence="2 3">
    <name type="scientific">Mycobacteroides chelonae</name>
    <name type="common">Mycobacterium chelonae</name>
    <dbReference type="NCBI Taxonomy" id="1774"/>
    <lineage>
        <taxon>Bacteria</taxon>
        <taxon>Bacillati</taxon>
        <taxon>Actinomycetota</taxon>
        <taxon>Actinomycetes</taxon>
        <taxon>Mycobacteriales</taxon>
        <taxon>Mycobacteriaceae</taxon>
        <taxon>Mycobacteroides</taxon>
    </lineage>
</organism>
<name>A0AB73TXP3_MYCCH</name>
<gene>
    <name evidence="2" type="ORF">FJK96_03895</name>
</gene>
<evidence type="ECO:0000313" key="2">
    <source>
        <dbReference type="EMBL" id="QDF69398.1"/>
    </source>
</evidence>
<protein>
    <submittedName>
        <fullName evidence="2">Uncharacterized protein</fullName>
    </submittedName>
</protein>
<dbReference type="AlphaFoldDB" id="A0AB73TXP3"/>
<feature type="compositionally biased region" description="Polar residues" evidence="1">
    <location>
        <begin position="59"/>
        <end position="70"/>
    </location>
</feature>
<dbReference type="EMBL" id="CP041150">
    <property type="protein sequence ID" value="QDF69398.1"/>
    <property type="molecule type" value="Genomic_DNA"/>
</dbReference>
<reference evidence="2 3" key="1">
    <citation type="submission" date="2019-06" db="EMBL/GenBank/DDBJ databases">
        <title>Whole geneome sequnce of Mycobacteroides chelonae M77 isolated from bovine milk from Meghalaya, India.</title>
        <authorList>
            <person name="Vise E."/>
            <person name="Das S."/>
            <person name="Garg A."/>
            <person name="Ghatak S."/>
            <person name="Shakuntala I."/>
            <person name="Milton A.A.P."/>
            <person name="Karam A."/>
            <person name="Sanjukta R."/>
            <person name="Puro K."/>
            <person name="Sen A."/>
        </authorList>
    </citation>
    <scope>NUCLEOTIDE SEQUENCE [LARGE SCALE GENOMIC DNA]</scope>
    <source>
        <strain evidence="2 3">M77</strain>
    </source>
</reference>
<feature type="region of interest" description="Disordered" evidence="1">
    <location>
        <begin position="39"/>
        <end position="70"/>
    </location>
</feature>
<evidence type="ECO:0000313" key="3">
    <source>
        <dbReference type="Proteomes" id="UP000317728"/>
    </source>
</evidence>
<sequence>MSRKEEPIILDEDVDLDDEVVTVDDERLTNADALADEAARVSRERSNANLIPGRKSLSGEGQHSPTVQTRVPQWVKDELVAEAAELGLARGNSAGDGKLAQRILTAHAEARRDDRQAG</sequence>
<dbReference type="Proteomes" id="UP000317728">
    <property type="component" value="Chromosome"/>
</dbReference>
<evidence type="ECO:0000256" key="1">
    <source>
        <dbReference type="SAM" id="MobiDB-lite"/>
    </source>
</evidence>
<dbReference type="RefSeq" id="WP_157896206.1">
    <property type="nucleotide sequence ID" value="NZ_CP041150.1"/>
</dbReference>
<proteinExistence type="predicted"/>